<dbReference type="EMBL" id="AUZZ01001014">
    <property type="protein sequence ID" value="EQD65948.1"/>
    <property type="molecule type" value="Genomic_DNA"/>
</dbReference>
<protein>
    <recommendedName>
        <fullName evidence="2">Protein containing DUF1814</fullName>
    </recommendedName>
</protein>
<dbReference type="AlphaFoldDB" id="T1BBU7"/>
<dbReference type="InterPro" id="IPR014942">
    <property type="entry name" value="AbiEii"/>
</dbReference>
<sequence>MITASELLGYRSTFMSDRHLEKDYLQATLLQYIYSYSYNLVFKGGTCLAKLYGLDRFSEDLDFDIGDSDIQAANKGIARAVDLFRLTYYCNTHEVRQKNISHTLELRNIKGPLFDFSGDYQKLKIELNLDERPLLAPVSRFYTPQYFNIKKFVLRSLDIEEIA</sequence>
<proteinExistence type="predicted"/>
<reference evidence="1" key="2">
    <citation type="journal article" date="2014" name="ISME J.">
        <title>Microbial stratification in low pH oxic and suboxic macroscopic growths along an acid mine drainage.</title>
        <authorList>
            <person name="Mendez-Garcia C."/>
            <person name="Mesa V."/>
            <person name="Sprenger R.R."/>
            <person name="Richter M."/>
            <person name="Diez M.S."/>
            <person name="Solano J."/>
            <person name="Bargiela R."/>
            <person name="Golyshina O.V."/>
            <person name="Manteca A."/>
            <person name="Ramos J.L."/>
            <person name="Gallego J.R."/>
            <person name="Llorente I."/>
            <person name="Martins Dos Santos V.A."/>
            <person name="Jensen O.N."/>
            <person name="Pelaez A.I."/>
            <person name="Sanchez J."/>
            <person name="Ferrer M."/>
        </authorList>
    </citation>
    <scope>NUCLEOTIDE SEQUENCE</scope>
</reference>
<organism evidence="1">
    <name type="scientific">mine drainage metagenome</name>
    <dbReference type="NCBI Taxonomy" id="410659"/>
    <lineage>
        <taxon>unclassified sequences</taxon>
        <taxon>metagenomes</taxon>
        <taxon>ecological metagenomes</taxon>
    </lineage>
</organism>
<reference evidence="1" key="1">
    <citation type="submission" date="2013-08" db="EMBL/GenBank/DDBJ databases">
        <authorList>
            <person name="Mendez C."/>
            <person name="Richter M."/>
            <person name="Ferrer M."/>
            <person name="Sanchez J."/>
        </authorList>
    </citation>
    <scope>NUCLEOTIDE SEQUENCE</scope>
</reference>
<gene>
    <name evidence="1" type="ORF">B2A_01367</name>
</gene>
<accession>T1BBU7</accession>
<name>T1BBU7_9ZZZZ</name>
<dbReference type="Gene3D" id="3.10.450.620">
    <property type="entry name" value="JHP933, nucleotidyltransferase-like core domain"/>
    <property type="match status" value="1"/>
</dbReference>
<feature type="non-terminal residue" evidence="1">
    <location>
        <position position="163"/>
    </location>
</feature>
<evidence type="ECO:0008006" key="2">
    <source>
        <dbReference type="Google" id="ProtNLM"/>
    </source>
</evidence>
<comment type="caution">
    <text evidence="1">The sequence shown here is derived from an EMBL/GenBank/DDBJ whole genome shotgun (WGS) entry which is preliminary data.</text>
</comment>
<evidence type="ECO:0000313" key="1">
    <source>
        <dbReference type="EMBL" id="EQD65948.1"/>
    </source>
</evidence>
<dbReference type="Pfam" id="PF08843">
    <property type="entry name" value="AbiEii"/>
    <property type="match status" value="1"/>
</dbReference>